<feature type="transmembrane region" description="Helical" evidence="7">
    <location>
        <begin position="162"/>
        <end position="180"/>
    </location>
</feature>
<evidence type="ECO:0000313" key="8">
    <source>
        <dbReference type="Proteomes" id="UP000818029"/>
    </source>
</evidence>
<name>A0ABM3A1R5_GOSHI</name>
<dbReference type="Pfam" id="PF01554">
    <property type="entry name" value="MatE"/>
    <property type="match status" value="1"/>
</dbReference>
<proteinExistence type="inferred from homology"/>
<dbReference type="GeneID" id="107903809"/>
<feature type="transmembrane region" description="Helical" evidence="7">
    <location>
        <begin position="51"/>
        <end position="72"/>
    </location>
</feature>
<keyword evidence="5 7" id="KW-1133">Transmembrane helix</keyword>
<dbReference type="CDD" id="cd13132">
    <property type="entry name" value="MATE_eukaryotic"/>
    <property type="match status" value="1"/>
</dbReference>
<keyword evidence="4 7" id="KW-0812">Transmembrane</keyword>
<sequence length="433" mass="47316">MARTYESLIDDKIEQGFLANERDGSDINSSLDLHEFIEETKRIGYITGPMVAVHFSQYFLQFISVVMVGHLGQLSLSSIAIAVSFGAVTDFSVLFGMSGALETLCGQAYGAQQYGKLGTHTYTAIFSLILACLPLTTLWVYMGKLFILIGQDPVISEEVGKLIIWLIPALYAYATLQPIIRFFQTQSLIMPLLVGSCSILCFHVLLCWGLVFKSGLGNQGAALAISISYWTNVISLGLYMMFSDTCSKTLAPITIDVFRGVREFFRLAIPSASMICLEWWSFELLIIFSGFLPNPQLETSVTSVCLATMSTLFPIPEGIGAAARAPLLSLSVVLDSLQVVLSGIARGSGWQDLGAYINLAAYYLCGVPVAVVLGFWVKMRGKGLWIGLQAGSFLQVLLLSAITSCIDWHKQARKARDRLLESDVETQAQISGD</sequence>
<feature type="transmembrane region" description="Helical" evidence="7">
    <location>
        <begin position="78"/>
        <end position="101"/>
    </location>
</feature>
<keyword evidence="6 7" id="KW-0472">Membrane</keyword>
<organism evidence="8 9">
    <name type="scientific">Gossypium hirsutum</name>
    <name type="common">Upland cotton</name>
    <name type="synonym">Gossypium mexicanum</name>
    <dbReference type="NCBI Taxonomy" id="3635"/>
    <lineage>
        <taxon>Eukaryota</taxon>
        <taxon>Viridiplantae</taxon>
        <taxon>Streptophyta</taxon>
        <taxon>Embryophyta</taxon>
        <taxon>Tracheophyta</taxon>
        <taxon>Spermatophyta</taxon>
        <taxon>Magnoliopsida</taxon>
        <taxon>eudicotyledons</taxon>
        <taxon>Gunneridae</taxon>
        <taxon>Pentapetalae</taxon>
        <taxon>rosids</taxon>
        <taxon>malvids</taxon>
        <taxon>Malvales</taxon>
        <taxon>Malvaceae</taxon>
        <taxon>Malvoideae</taxon>
        <taxon>Gossypium</taxon>
    </lineage>
</organism>
<feature type="transmembrane region" description="Helical" evidence="7">
    <location>
        <begin position="223"/>
        <end position="243"/>
    </location>
</feature>
<dbReference type="PANTHER" id="PTHR11206">
    <property type="entry name" value="MULTIDRUG RESISTANCE PROTEIN"/>
    <property type="match status" value="1"/>
</dbReference>
<protein>
    <submittedName>
        <fullName evidence="9">Protein DETOXIFICATION 14 isoform X2</fullName>
    </submittedName>
</protein>
<keyword evidence="3" id="KW-0813">Transport</keyword>
<evidence type="ECO:0000256" key="6">
    <source>
        <dbReference type="ARBA" id="ARBA00023136"/>
    </source>
</evidence>
<evidence type="ECO:0000256" key="1">
    <source>
        <dbReference type="ARBA" id="ARBA00004141"/>
    </source>
</evidence>
<feature type="transmembrane region" description="Helical" evidence="7">
    <location>
        <begin position="122"/>
        <end position="142"/>
    </location>
</feature>
<dbReference type="RefSeq" id="XP_040948818.1">
    <property type="nucleotide sequence ID" value="XM_041092884.1"/>
</dbReference>
<comment type="similarity">
    <text evidence="2">Belongs to the multi antimicrobial extrusion (MATE) (TC 2.A.66.1) family.</text>
</comment>
<dbReference type="InterPro" id="IPR002528">
    <property type="entry name" value="MATE_fam"/>
</dbReference>
<evidence type="ECO:0000313" key="9">
    <source>
        <dbReference type="RefSeq" id="XP_040948818.1"/>
    </source>
</evidence>
<evidence type="ECO:0000256" key="2">
    <source>
        <dbReference type="ARBA" id="ARBA00010199"/>
    </source>
</evidence>
<keyword evidence="8" id="KW-1185">Reference proteome</keyword>
<accession>A0ABM3A1R5</accession>
<evidence type="ECO:0000256" key="3">
    <source>
        <dbReference type="ARBA" id="ARBA00022448"/>
    </source>
</evidence>
<feature type="transmembrane region" description="Helical" evidence="7">
    <location>
        <begin position="192"/>
        <end position="211"/>
    </location>
</feature>
<feature type="transmembrane region" description="Helical" evidence="7">
    <location>
        <begin position="264"/>
        <end position="292"/>
    </location>
</feature>
<dbReference type="InterPro" id="IPR045069">
    <property type="entry name" value="MATE_euk"/>
</dbReference>
<evidence type="ECO:0000256" key="4">
    <source>
        <dbReference type="ARBA" id="ARBA00022692"/>
    </source>
</evidence>
<comment type="subcellular location">
    <subcellularLocation>
        <location evidence="1">Membrane</location>
        <topology evidence="1">Multi-pass membrane protein</topology>
    </subcellularLocation>
</comment>
<reference evidence="8" key="1">
    <citation type="journal article" date="2020" name="Nat. Genet.">
        <title>Genomic diversifications of five Gossypium allopolyploid species and their impact on cotton improvement.</title>
        <authorList>
            <person name="Chen Z.J."/>
            <person name="Sreedasyam A."/>
            <person name="Ando A."/>
            <person name="Song Q."/>
            <person name="De Santiago L.M."/>
            <person name="Hulse-Kemp A.M."/>
            <person name="Ding M."/>
            <person name="Ye W."/>
            <person name="Kirkbride R.C."/>
            <person name="Jenkins J."/>
            <person name="Plott C."/>
            <person name="Lovell J."/>
            <person name="Lin Y.M."/>
            <person name="Vaughn R."/>
            <person name="Liu B."/>
            <person name="Simpson S."/>
            <person name="Scheffler B.E."/>
            <person name="Wen L."/>
            <person name="Saski C.A."/>
            <person name="Grover C.E."/>
            <person name="Hu G."/>
            <person name="Conover J.L."/>
            <person name="Carlson J.W."/>
            <person name="Shu S."/>
            <person name="Boston L.B."/>
            <person name="Williams M."/>
            <person name="Peterson D.G."/>
            <person name="McGee K."/>
            <person name="Jones D.C."/>
            <person name="Wendel J.F."/>
            <person name="Stelly D.M."/>
            <person name="Grimwood J."/>
            <person name="Schmutz J."/>
        </authorList>
    </citation>
    <scope>NUCLEOTIDE SEQUENCE [LARGE SCALE GENOMIC DNA]</scope>
    <source>
        <strain evidence="8">cv. TM-1</strain>
    </source>
</reference>
<gene>
    <name evidence="9" type="primary">LOC107903809</name>
</gene>
<evidence type="ECO:0000256" key="5">
    <source>
        <dbReference type="ARBA" id="ARBA00022989"/>
    </source>
</evidence>
<dbReference type="Proteomes" id="UP000818029">
    <property type="component" value="Chromosome D05"/>
</dbReference>
<reference evidence="9" key="2">
    <citation type="submission" date="2025-08" db="UniProtKB">
        <authorList>
            <consortium name="RefSeq"/>
        </authorList>
    </citation>
    <scope>IDENTIFICATION</scope>
</reference>
<evidence type="ECO:0000256" key="7">
    <source>
        <dbReference type="SAM" id="Phobius"/>
    </source>
</evidence>
<feature type="transmembrane region" description="Helical" evidence="7">
    <location>
        <begin position="383"/>
        <end position="406"/>
    </location>
</feature>
<feature type="transmembrane region" description="Helical" evidence="7">
    <location>
        <begin position="353"/>
        <end position="377"/>
    </location>
</feature>